<reference evidence="1" key="2">
    <citation type="journal article" date="2022" name="New Phytol.">
        <title>Evolutionary transition to the ectomycorrhizal habit in the genomes of a hyperdiverse lineage of mushroom-forming fungi.</title>
        <authorList>
            <person name="Looney B."/>
            <person name="Miyauchi S."/>
            <person name="Morin E."/>
            <person name="Drula E."/>
            <person name="Courty P.E."/>
            <person name="Kohler A."/>
            <person name="Kuo A."/>
            <person name="LaButti K."/>
            <person name="Pangilinan J."/>
            <person name="Lipzen A."/>
            <person name="Riley R."/>
            <person name="Andreopoulos W."/>
            <person name="He G."/>
            <person name="Johnson J."/>
            <person name="Nolan M."/>
            <person name="Tritt A."/>
            <person name="Barry K.W."/>
            <person name="Grigoriev I.V."/>
            <person name="Nagy L.G."/>
            <person name="Hibbett D."/>
            <person name="Henrissat B."/>
            <person name="Matheny P.B."/>
            <person name="Labbe J."/>
            <person name="Martin F.M."/>
        </authorList>
    </citation>
    <scope>NUCLEOTIDE SEQUENCE</scope>
    <source>
        <strain evidence="1">HHB10654</strain>
    </source>
</reference>
<dbReference type="EMBL" id="MU277196">
    <property type="protein sequence ID" value="KAI0065283.1"/>
    <property type="molecule type" value="Genomic_DNA"/>
</dbReference>
<keyword evidence="2" id="KW-1185">Reference proteome</keyword>
<dbReference type="Proteomes" id="UP000814140">
    <property type="component" value="Unassembled WGS sequence"/>
</dbReference>
<protein>
    <submittedName>
        <fullName evidence="1">Uncharacterized protein</fullName>
    </submittedName>
</protein>
<comment type="caution">
    <text evidence="1">The sequence shown here is derived from an EMBL/GenBank/DDBJ whole genome shotgun (WGS) entry which is preliminary data.</text>
</comment>
<reference evidence="1" key="1">
    <citation type="submission" date="2021-03" db="EMBL/GenBank/DDBJ databases">
        <authorList>
            <consortium name="DOE Joint Genome Institute"/>
            <person name="Ahrendt S."/>
            <person name="Looney B.P."/>
            <person name="Miyauchi S."/>
            <person name="Morin E."/>
            <person name="Drula E."/>
            <person name="Courty P.E."/>
            <person name="Chicoki N."/>
            <person name="Fauchery L."/>
            <person name="Kohler A."/>
            <person name="Kuo A."/>
            <person name="Labutti K."/>
            <person name="Pangilinan J."/>
            <person name="Lipzen A."/>
            <person name="Riley R."/>
            <person name="Andreopoulos W."/>
            <person name="He G."/>
            <person name="Johnson J."/>
            <person name="Barry K.W."/>
            <person name="Grigoriev I.V."/>
            <person name="Nagy L."/>
            <person name="Hibbett D."/>
            <person name="Henrissat B."/>
            <person name="Matheny P.B."/>
            <person name="Labbe J."/>
            <person name="Martin F."/>
        </authorList>
    </citation>
    <scope>NUCLEOTIDE SEQUENCE</scope>
    <source>
        <strain evidence="1">HHB10654</strain>
    </source>
</reference>
<gene>
    <name evidence="1" type="ORF">BV25DRAFT_1836584</name>
</gene>
<organism evidence="1 2">
    <name type="scientific">Artomyces pyxidatus</name>
    <dbReference type="NCBI Taxonomy" id="48021"/>
    <lineage>
        <taxon>Eukaryota</taxon>
        <taxon>Fungi</taxon>
        <taxon>Dikarya</taxon>
        <taxon>Basidiomycota</taxon>
        <taxon>Agaricomycotina</taxon>
        <taxon>Agaricomycetes</taxon>
        <taxon>Russulales</taxon>
        <taxon>Auriscalpiaceae</taxon>
        <taxon>Artomyces</taxon>
    </lineage>
</organism>
<proteinExistence type="predicted"/>
<accession>A0ACB8T9L5</accession>
<sequence>MSDDGSGPQFSRTSSVRDTRLLMVAGGGPHLIIDRSREESTRGAGKLWLEENADHQGTQPLGVRIHRRAQSHLFVHALAVGGACCPQLLTAALQEGNTKFRLKRGTRYRTQLSVPVLCNAIEAHLHLRGPPLEATIKDGDAKSYDSCLLACLYLQIEIQKGYQDWLAERETAQQDFWDQDAVPGPPWN</sequence>
<evidence type="ECO:0000313" key="2">
    <source>
        <dbReference type="Proteomes" id="UP000814140"/>
    </source>
</evidence>
<name>A0ACB8T9L5_9AGAM</name>
<evidence type="ECO:0000313" key="1">
    <source>
        <dbReference type="EMBL" id="KAI0065283.1"/>
    </source>
</evidence>